<evidence type="ECO:0000313" key="2">
    <source>
        <dbReference type="EMBL" id="TLS66155.1"/>
    </source>
</evidence>
<evidence type="ECO:0000259" key="1">
    <source>
        <dbReference type="SMART" id="SM00382"/>
    </source>
</evidence>
<name>A0A5R9GM06_9PROT</name>
<gene>
    <name evidence="2" type="ORF">FEF65_11220</name>
</gene>
<proteinExistence type="predicted"/>
<dbReference type="RefSeq" id="WP_138239912.1">
    <property type="nucleotide sequence ID" value="NZ_VBRY01000011.1"/>
</dbReference>
<sequence>MSHAMAVAGHEAVEARFTEAMAQGRLHHAWLLYGLKGIGKHMLAEKLAGIMVCEHHSACGRCHGCLMLAAGSHPDVYRVALIEGKRDVNIEQVREMLAFLALSTSQGERRIVILDDAERMNNQAANALLKGLEEPAAGSMLLMVCADLMRLPATIRSRCMLQQCTPLADETVRGILSLQLGDDVTPEQLTLATELAKGCPGTVHSLQDKKVAGALLSWRQLVHELAQADIGMLENWIGQFVAMVPHDLIISLLLAPVYPRLQQAGDAKGFVAAETLHQAAHACARWPADVVRSSLRAGPTLLAHVMTLRAALRSCSQSGR</sequence>
<reference evidence="2 3" key="1">
    <citation type="journal article" date="2019" name="Appl. Environ. Microbiol.">
        <title>Environmental Evidence and Genomic Insight of Iron-oxidizing Bacteria Preference Towards More Corrosion Resistant Stainless Steel at Higher Salinities.</title>
        <authorList>
            <person name="Garrison C.E."/>
            <person name="Price K.A."/>
            <person name="Field E.K."/>
        </authorList>
    </citation>
    <scope>NUCLEOTIDE SEQUENCE [LARGE SCALE GENOMIC DNA]</scope>
    <source>
        <strain evidence="2 3">P3</strain>
    </source>
</reference>
<dbReference type="InterPro" id="IPR050238">
    <property type="entry name" value="DNA_Rep/Repair_Clamp_Loader"/>
</dbReference>
<dbReference type="PANTHER" id="PTHR11669">
    <property type="entry name" value="REPLICATION FACTOR C / DNA POLYMERASE III GAMMA-TAU SUBUNIT"/>
    <property type="match status" value="1"/>
</dbReference>
<organism evidence="2 3">
    <name type="scientific">Mariprofundus erugo</name>
    <dbReference type="NCBI Taxonomy" id="2528639"/>
    <lineage>
        <taxon>Bacteria</taxon>
        <taxon>Pseudomonadati</taxon>
        <taxon>Pseudomonadota</taxon>
        <taxon>Candidatius Mariprofundia</taxon>
        <taxon>Mariprofundales</taxon>
        <taxon>Mariprofundaceae</taxon>
        <taxon>Mariprofundus</taxon>
    </lineage>
</organism>
<dbReference type="InterPro" id="IPR003593">
    <property type="entry name" value="AAA+_ATPase"/>
</dbReference>
<comment type="caution">
    <text evidence="2">The sequence shown here is derived from an EMBL/GenBank/DDBJ whole genome shotgun (WGS) entry which is preliminary data.</text>
</comment>
<keyword evidence="3" id="KW-1185">Reference proteome</keyword>
<evidence type="ECO:0000313" key="3">
    <source>
        <dbReference type="Proteomes" id="UP000306585"/>
    </source>
</evidence>
<dbReference type="SUPFAM" id="SSF52540">
    <property type="entry name" value="P-loop containing nucleoside triphosphate hydrolases"/>
    <property type="match status" value="1"/>
</dbReference>
<dbReference type="AlphaFoldDB" id="A0A5R9GM06"/>
<dbReference type="PANTHER" id="PTHR11669:SF8">
    <property type="entry name" value="DNA POLYMERASE III SUBUNIT DELTA"/>
    <property type="match status" value="1"/>
</dbReference>
<feature type="domain" description="AAA+ ATPase" evidence="1">
    <location>
        <begin position="26"/>
        <end position="167"/>
    </location>
</feature>
<dbReference type="Gene3D" id="3.40.50.300">
    <property type="entry name" value="P-loop containing nucleotide triphosphate hydrolases"/>
    <property type="match status" value="1"/>
</dbReference>
<dbReference type="InterPro" id="IPR027417">
    <property type="entry name" value="P-loop_NTPase"/>
</dbReference>
<protein>
    <submittedName>
        <fullName evidence="2">AAA family ATPase</fullName>
    </submittedName>
</protein>
<dbReference type="SMART" id="SM00382">
    <property type="entry name" value="AAA"/>
    <property type="match status" value="1"/>
</dbReference>
<accession>A0A5R9GM06</accession>
<dbReference type="EMBL" id="VBRY01000011">
    <property type="protein sequence ID" value="TLS66155.1"/>
    <property type="molecule type" value="Genomic_DNA"/>
</dbReference>
<dbReference type="Pfam" id="PF13177">
    <property type="entry name" value="DNA_pol3_delta2"/>
    <property type="match status" value="1"/>
</dbReference>
<dbReference type="GO" id="GO:0006261">
    <property type="term" value="P:DNA-templated DNA replication"/>
    <property type="evidence" value="ECO:0007669"/>
    <property type="project" value="TreeGrafter"/>
</dbReference>
<dbReference type="Proteomes" id="UP000306585">
    <property type="component" value="Unassembled WGS sequence"/>
</dbReference>